<accession>A0ABW1VNK9</accession>
<dbReference type="Pfam" id="PF07214">
    <property type="entry name" value="DUF1418"/>
    <property type="match status" value="1"/>
</dbReference>
<dbReference type="InterPro" id="IPR010815">
    <property type="entry name" value="DUF1418"/>
</dbReference>
<dbReference type="RefSeq" id="WP_212706727.1">
    <property type="nucleotide sequence ID" value="NZ_BAAAFW010000060.1"/>
</dbReference>
<organism evidence="2 3">
    <name type="scientific">Tatumella punctata</name>
    <dbReference type="NCBI Taxonomy" id="399969"/>
    <lineage>
        <taxon>Bacteria</taxon>
        <taxon>Pseudomonadati</taxon>
        <taxon>Pseudomonadota</taxon>
        <taxon>Gammaproteobacteria</taxon>
        <taxon>Enterobacterales</taxon>
        <taxon>Erwiniaceae</taxon>
        <taxon>Tatumella</taxon>
    </lineage>
</organism>
<evidence type="ECO:0000256" key="1">
    <source>
        <dbReference type="SAM" id="Phobius"/>
    </source>
</evidence>
<evidence type="ECO:0000313" key="2">
    <source>
        <dbReference type="EMBL" id="MFC6362111.1"/>
    </source>
</evidence>
<gene>
    <name evidence="2" type="ORF">ACFP73_08360</name>
</gene>
<keyword evidence="1" id="KW-0812">Transmembrane</keyword>
<reference evidence="3" key="1">
    <citation type="journal article" date="2019" name="Int. J. Syst. Evol. Microbiol.">
        <title>The Global Catalogue of Microorganisms (GCM) 10K type strain sequencing project: providing services to taxonomists for standard genome sequencing and annotation.</title>
        <authorList>
            <consortium name="The Broad Institute Genomics Platform"/>
            <consortium name="The Broad Institute Genome Sequencing Center for Infectious Disease"/>
            <person name="Wu L."/>
            <person name="Ma J."/>
        </authorList>
    </citation>
    <scope>NUCLEOTIDE SEQUENCE [LARGE SCALE GENOMIC DNA]</scope>
    <source>
        <strain evidence="3">CGMCC 4.1530</strain>
    </source>
</reference>
<keyword evidence="1" id="KW-1133">Transmembrane helix</keyword>
<feature type="transmembrane region" description="Helical" evidence="1">
    <location>
        <begin position="12"/>
        <end position="35"/>
    </location>
</feature>
<keyword evidence="1" id="KW-0472">Membrane</keyword>
<feature type="transmembrane region" description="Helical" evidence="1">
    <location>
        <begin position="47"/>
        <end position="73"/>
    </location>
</feature>
<sequence>MPDSNRLPRSLIITELIGVFFILMALVLLNSNFAFGTGTENHFLAKASLFCGVILILPAVCVLIWRTVVAMLVRDTAQKK</sequence>
<comment type="caution">
    <text evidence="2">The sequence shown here is derived from an EMBL/GenBank/DDBJ whole genome shotgun (WGS) entry which is preliminary data.</text>
</comment>
<dbReference type="EMBL" id="JBHSUC010000008">
    <property type="protein sequence ID" value="MFC6362111.1"/>
    <property type="molecule type" value="Genomic_DNA"/>
</dbReference>
<dbReference type="Proteomes" id="UP001596215">
    <property type="component" value="Unassembled WGS sequence"/>
</dbReference>
<protein>
    <submittedName>
        <fullName evidence="2">DUF1418 family protein</fullName>
    </submittedName>
</protein>
<name>A0ABW1VNK9_9GAMM</name>
<proteinExistence type="predicted"/>
<evidence type="ECO:0000313" key="3">
    <source>
        <dbReference type="Proteomes" id="UP001596215"/>
    </source>
</evidence>
<keyword evidence="3" id="KW-1185">Reference proteome</keyword>